<dbReference type="Gene3D" id="2.170.130.10">
    <property type="entry name" value="TonB-dependent receptor, plug domain"/>
    <property type="match status" value="1"/>
</dbReference>
<evidence type="ECO:0000256" key="3">
    <source>
        <dbReference type="ARBA" id="ARBA00022452"/>
    </source>
</evidence>
<dbReference type="InterPro" id="IPR023996">
    <property type="entry name" value="TonB-dep_OMP_SusC/RagA"/>
</dbReference>
<dbReference type="Pfam" id="PF07715">
    <property type="entry name" value="Plug"/>
    <property type="match status" value="1"/>
</dbReference>
<dbReference type="GO" id="GO:0009279">
    <property type="term" value="C:cell outer membrane"/>
    <property type="evidence" value="ECO:0007669"/>
    <property type="project" value="UniProtKB-SubCell"/>
</dbReference>
<evidence type="ECO:0000256" key="1">
    <source>
        <dbReference type="ARBA" id="ARBA00004571"/>
    </source>
</evidence>
<dbReference type="OrthoDB" id="9768177at2"/>
<dbReference type="STRING" id="1055723.SAMN05216293_3029"/>
<dbReference type="PROSITE" id="PS52016">
    <property type="entry name" value="TONB_DEPENDENT_REC_3"/>
    <property type="match status" value="1"/>
</dbReference>
<sequence length="1065" mass="116699">MKNLKKLSKRITNLLLLVCTYMICFIVGTTETYAMHLPLLEWENEEGLFKISELGLNTNGKDVPNAKSTENDMDNLQFSASGNVSDGTGVPLPGASVVEKGTSNGTQTDFDGNFTIQVSGPNAILVVSYMGYDSQEVAINGQSSISVALEESAQALSEVVVTALGIKSDKRALGYATAQVDGDDISGVKATNNFVNSLSGKVAGVQISSTSSQPGSGTRIVIRGGSSITGNNQPLIVVNGVPFDAANSSTSSGLGDIDPNAIESLSVLKGASAAALYGSRAANGVLLITTKSGEFESKPVITFSNSVSFDRIYEVPLQKTWSQGFWDGTDWSYVDGETSFTSTSWGPRISDVPGAQYYDRWDVFKTGITNESTINASGGSSKASYFVSYSNLMNDGILDPMKFRRNSINANTSFKFTPKLTVSSSILYTTQKNSRLDEDSSNSAFMNTVLAAPNTWNPYPLYNEEGNLRSYRGGSRDPYLWLLNNVGDNNIRDRFNGTITIEYQILPKLSFRSVTGISTSSLHEDAHYNKGGYASVQGSYSTSERFDRNIESTETLTYDNDFGDFSVTALVGHNISEERRRQVYFNGTGLVLPGIYNTANVSGYSAGEYNRMFRAYSYFGQAVIGYKNFLYYTVTGRNDWASSLADSFFYPSHSLGFVFSELLPKSDVFNYGKLRASYAKVGAPADPYTRNVVLGSPLSDGVLWPFNGQQSYLSTTQIANFGLTNEFKSEVELGAELKFFQNRLGVDFAYYHNWSDNQILGEQFLASTGYTYGNVNIGGITHKGVELGIYATPIQTEDFEWDVNVNFSKDNPMVDNLGNTDEPIGVGSYGTAVVGQPYPVIYGPGFLRDDQGRLVLSDAPGTGYGRPLADNSQNQILGQTVPDWMGSFRTGFRYKNLSFSALLDVSVGGYLYSLNDHYLTYYGMAKHQENRPEDNMITFDGVMGHYDAGTGQVVVTSETPEPTRYDLYWQTVAQNVWEDNIMPRDYIKLREVNLSYRIPKDMLSNIGLTALDISLSGRNLWRKFKDGFEGADPEVNTDGITNGNAYLGYSMPATKTYTLTLTAKF</sequence>
<evidence type="ECO:0000259" key="8">
    <source>
        <dbReference type="Pfam" id="PF07715"/>
    </source>
</evidence>
<evidence type="ECO:0000256" key="2">
    <source>
        <dbReference type="ARBA" id="ARBA00022448"/>
    </source>
</evidence>
<comment type="caution">
    <text evidence="10">The sequence shown here is derived from an EMBL/GenBank/DDBJ whole genome shotgun (WGS) entry which is preliminary data.</text>
</comment>
<dbReference type="InterPro" id="IPR037066">
    <property type="entry name" value="Plug_dom_sf"/>
</dbReference>
<dbReference type="AlphaFoldDB" id="A0A1M6Z1F0"/>
<dbReference type="InterPro" id="IPR012910">
    <property type="entry name" value="Plug_dom"/>
</dbReference>
<dbReference type="Proteomes" id="UP000198940">
    <property type="component" value="Unassembled WGS sequence"/>
</dbReference>
<organism evidence="10 11">
    <name type="scientific">Flagellimonas taeanensis</name>
    <dbReference type="NCBI Taxonomy" id="1005926"/>
    <lineage>
        <taxon>Bacteria</taxon>
        <taxon>Pseudomonadati</taxon>
        <taxon>Bacteroidota</taxon>
        <taxon>Flavobacteriia</taxon>
        <taxon>Flavobacteriales</taxon>
        <taxon>Flavobacteriaceae</taxon>
        <taxon>Flagellimonas</taxon>
    </lineage>
</organism>
<evidence type="ECO:0000313" key="12">
    <source>
        <dbReference type="Proteomes" id="UP000198940"/>
    </source>
</evidence>
<keyword evidence="12" id="KW-1185">Reference proteome</keyword>
<evidence type="ECO:0000313" key="11">
    <source>
        <dbReference type="Proteomes" id="UP000184031"/>
    </source>
</evidence>
<dbReference type="Proteomes" id="UP000184031">
    <property type="component" value="Unassembled WGS sequence"/>
</dbReference>
<keyword evidence="6 7" id="KW-0998">Cell outer membrane</keyword>
<keyword evidence="4 7" id="KW-0812">Transmembrane</keyword>
<dbReference type="InterPro" id="IPR036942">
    <property type="entry name" value="Beta-barrel_TonB_sf"/>
</dbReference>
<dbReference type="SUPFAM" id="SSF49464">
    <property type="entry name" value="Carboxypeptidase regulatory domain-like"/>
    <property type="match status" value="1"/>
</dbReference>
<dbReference type="Gene3D" id="2.60.40.1120">
    <property type="entry name" value="Carboxypeptidase-like, regulatory domain"/>
    <property type="match status" value="1"/>
</dbReference>
<evidence type="ECO:0000313" key="9">
    <source>
        <dbReference type="EMBL" id="SFC12593.1"/>
    </source>
</evidence>
<evidence type="ECO:0000256" key="6">
    <source>
        <dbReference type="ARBA" id="ARBA00023237"/>
    </source>
</evidence>
<accession>A0A1M6Z1F0</accession>
<name>A0A1M6Z1F0_9FLAO</name>
<dbReference type="NCBIfam" id="TIGR04057">
    <property type="entry name" value="SusC_RagA_signa"/>
    <property type="match status" value="1"/>
</dbReference>
<dbReference type="InterPro" id="IPR023997">
    <property type="entry name" value="TonB-dep_OMP_SusC/RagA_CS"/>
</dbReference>
<dbReference type="EMBL" id="FOKU01000006">
    <property type="protein sequence ID" value="SFC12593.1"/>
    <property type="molecule type" value="Genomic_DNA"/>
</dbReference>
<gene>
    <name evidence="9" type="ORF">SAMN04487891_10691</name>
    <name evidence="10" type="ORF">SAMN05216293_3029</name>
</gene>
<keyword evidence="2 7" id="KW-0813">Transport</keyword>
<feature type="domain" description="TonB-dependent receptor plug" evidence="8">
    <location>
        <begin position="170"/>
        <end position="285"/>
    </location>
</feature>
<dbReference type="InterPro" id="IPR039426">
    <property type="entry name" value="TonB-dep_rcpt-like"/>
</dbReference>
<keyword evidence="5 7" id="KW-0472">Membrane</keyword>
<dbReference type="SUPFAM" id="SSF56935">
    <property type="entry name" value="Porins"/>
    <property type="match status" value="1"/>
</dbReference>
<keyword evidence="3 7" id="KW-1134">Transmembrane beta strand</keyword>
<dbReference type="EMBL" id="FRAT01000008">
    <property type="protein sequence ID" value="SHL24139.1"/>
    <property type="molecule type" value="Genomic_DNA"/>
</dbReference>
<evidence type="ECO:0000256" key="4">
    <source>
        <dbReference type="ARBA" id="ARBA00022692"/>
    </source>
</evidence>
<dbReference type="Pfam" id="PF13715">
    <property type="entry name" value="CarbopepD_reg_2"/>
    <property type="match status" value="1"/>
</dbReference>
<dbReference type="RefSeq" id="WP_083569714.1">
    <property type="nucleotide sequence ID" value="NZ_FOKU01000006.1"/>
</dbReference>
<protein>
    <submittedName>
        <fullName evidence="10">TonB-linked outer membrane protein, SusC/RagA family</fullName>
    </submittedName>
</protein>
<evidence type="ECO:0000313" key="10">
    <source>
        <dbReference type="EMBL" id="SHL24139.1"/>
    </source>
</evidence>
<comment type="subcellular location">
    <subcellularLocation>
        <location evidence="1 7">Cell outer membrane</location>
        <topology evidence="1 7">Multi-pass membrane protein</topology>
    </subcellularLocation>
</comment>
<evidence type="ECO:0000256" key="7">
    <source>
        <dbReference type="PROSITE-ProRule" id="PRU01360"/>
    </source>
</evidence>
<dbReference type="NCBIfam" id="TIGR04056">
    <property type="entry name" value="OMP_RagA_SusC"/>
    <property type="match status" value="1"/>
</dbReference>
<reference evidence="10 11" key="1">
    <citation type="submission" date="2016-11" db="EMBL/GenBank/DDBJ databases">
        <authorList>
            <person name="Varghese N."/>
            <person name="Submissions S."/>
        </authorList>
    </citation>
    <scope>NUCLEOTIDE SEQUENCE [LARGE SCALE GENOMIC DNA]</scope>
    <source>
        <strain evidence="10 11">CGMCC 1.12174</strain>
        <strain evidence="9 12">DSM 26351</strain>
    </source>
</reference>
<proteinExistence type="inferred from homology"/>
<evidence type="ECO:0000256" key="5">
    <source>
        <dbReference type="ARBA" id="ARBA00023136"/>
    </source>
</evidence>
<comment type="similarity">
    <text evidence="7">Belongs to the TonB-dependent receptor family.</text>
</comment>
<dbReference type="Gene3D" id="2.40.170.20">
    <property type="entry name" value="TonB-dependent receptor, beta-barrel domain"/>
    <property type="match status" value="1"/>
</dbReference>
<dbReference type="InterPro" id="IPR008969">
    <property type="entry name" value="CarboxyPept-like_regulatory"/>
</dbReference>